<dbReference type="EMBL" id="UINC01066444">
    <property type="protein sequence ID" value="SVB97162.1"/>
    <property type="molecule type" value="Genomic_DNA"/>
</dbReference>
<evidence type="ECO:0000313" key="1">
    <source>
        <dbReference type="EMBL" id="SVB97162.1"/>
    </source>
</evidence>
<organism evidence="1">
    <name type="scientific">marine metagenome</name>
    <dbReference type="NCBI Taxonomy" id="408172"/>
    <lineage>
        <taxon>unclassified sequences</taxon>
        <taxon>metagenomes</taxon>
        <taxon>ecological metagenomes</taxon>
    </lineage>
</organism>
<feature type="non-terminal residue" evidence="1">
    <location>
        <position position="1"/>
    </location>
</feature>
<accession>A0A382ICY9</accession>
<proteinExistence type="predicted"/>
<gene>
    <name evidence="1" type="ORF">METZ01_LOCUS250016</name>
</gene>
<dbReference type="AlphaFoldDB" id="A0A382ICY9"/>
<reference evidence="1" key="1">
    <citation type="submission" date="2018-05" db="EMBL/GenBank/DDBJ databases">
        <authorList>
            <person name="Lanie J.A."/>
            <person name="Ng W.-L."/>
            <person name="Kazmierczak K.M."/>
            <person name="Andrzejewski T.M."/>
            <person name="Davidsen T.M."/>
            <person name="Wayne K.J."/>
            <person name="Tettelin H."/>
            <person name="Glass J.I."/>
            <person name="Rusch D."/>
            <person name="Podicherti R."/>
            <person name="Tsui H.-C.T."/>
            <person name="Winkler M.E."/>
        </authorList>
    </citation>
    <scope>NUCLEOTIDE SEQUENCE</scope>
</reference>
<protein>
    <submittedName>
        <fullName evidence="1">Uncharacterized protein</fullName>
    </submittedName>
</protein>
<sequence length="21" mass="2352">RLLNLPMILLPHLADLVIAIL</sequence>
<name>A0A382ICY9_9ZZZZ</name>